<name>A0A0A1TXX9_ENTIV</name>
<dbReference type="RefSeq" id="XP_004183765.1">
    <property type="nucleotide sequence ID" value="XM_004183717.1"/>
</dbReference>
<keyword evidence="3" id="KW-1185">Reference proteome</keyword>
<feature type="non-terminal residue" evidence="2">
    <location>
        <position position="1"/>
    </location>
</feature>
<gene>
    <name evidence="2" type="ORF">EIN_203770</name>
</gene>
<dbReference type="EMBL" id="KB207122">
    <property type="protein sequence ID" value="ELP84419.1"/>
    <property type="molecule type" value="Genomic_DNA"/>
</dbReference>
<dbReference type="GeneID" id="14883395"/>
<keyword evidence="1" id="KW-0175">Coiled coil</keyword>
<sequence length="41" mass="5063">MRDYKTASEELMRTNTELDKKQDECDKLEDDIRRICRQTQR</sequence>
<organism evidence="2 3">
    <name type="scientific">Entamoeba invadens IP1</name>
    <dbReference type="NCBI Taxonomy" id="370355"/>
    <lineage>
        <taxon>Eukaryota</taxon>
        <taxon>Amoebozoa</taxon>
        <taxon>Evosea</taxon>
        <taxon>Archamoebae</taxon>
        <taxon>Mastigamoebida</taxon>
        <taxon>Entamoebidae</taxon>
        <taxon>Entamoeba</taxon>
    </lineage>
</organism>
<feature type="coiled-coil region" evidence="1">
    <location>
        <begin position="4"/>
        <end position="38"/>
    </location>
</feature>
<dbReference type="Proteomes" id="UP000014680">
    <property type="component" value="Unassembled WGS sequence"/>
</dbReference>
<protein>
    <submittedName>
        <fullName evidence="2">Uncharacterized protein</fullName>
    </submittedName>
</protein>
<feature type="non-terminal residue" evidence="2">
    <location>
        <position position="41"/>
    </location>
</feature>
<evidence type="ECO:0000256" key="1">
    <source>
        <dbReference type="SAM" id="Coils"/>
    </source>
</evidence>
<dbReference type="VEuPathDB" id="AmoebaDB:EIN_203770"/>
<reference evidence="2 3" key="1">
    <citation type="submission" date="2012-10" db="EMBL/GenBank/DDBJ databases">
        <authorList>
            <person name="Zafar N."/>
            <person name="Inman J."/>
            <person name="Hall N."/>
            <person name="Lorenzi H."/>
            <person name="Caler E."/>
        </authorList>
    </citation>
    <scope>NUCLEOTIDE SEQUENCE [LARGE SCALE GENOMIC DNA]</scope>
    <source>
        <strain evidence="2 3">IP1</strain>
    </source>
</reference>
<proteinExistence type="predicted"/>
<dbReference type="AlphaFoldDB" id="A0A0A1TXX9"/>
<accession>A0A0A1TXX9</accession>
<evidence type="ECO:0000313" key="2">
    <source>
        <dbReference type="EMBL" id="ELP84419.1"/>
    </source>
</evidence>
<evidence type="ECO:0000313" key="3">
    <source>
        <dbReference type="Proteomes" id="UP000014680"/>
    </source>
</evidence>
<dbReference type="KEGG" id="eiv:EIN_203770"/>